<evidence type="ECO:0000259" key="3">
    <source>
        <dbReference type="Pfam" id="PF23893"/>
    </source>
</evidence>
<dbReference type="Proteomes" id="UP001596053">
    <property type="component" value="Unassembled WGS sequence"/>
</dbReference>
<dbReference type="InterPro" id="IPR032030">
    <property type="entry name" value="YscD_cytoplasmic_dom"/>
</dbReference>
<protein>
    <submittedName>
        <fullName evidence="4">FHA domain-containing protein</fullName>
    </submittedName>
</protein>
<evidence type="ECO:0000259" key="1">
    <source>
        <dbReference type="Pfam" id="PF16697"/>
    </source>
</evidence>
<proteinExistence type="predicted"/>
<dbReference type="RefSeq" id="WP_377798854.1">
    <property type="nucleotide sequence ID" value="NZ_JBHSLW010000016.1"/>
</dbReference>
<dbReference type="Pfam" id="PF21934">
    <property type="entry name" value="Yop-YscD_ppl_3rd"/>
    <property type="match status" value="1"/>
</dbReference>
<dbReference type="SUPFAM" id="SSF49879">
    <property type="entry name" value="SMAD/FHA domain"/>
    <property type="match status" value="1"/>
</dbReference>
<dbReference type="CDD" id="cd00060">
    <property type="entry name" value="FHA"/>
    <property type="match status" value="1"/>
</dbReference>
<name>A0ABW0IQE0_9HYPH</name>
<evidence type="ECO:0000313" key="5">
    <source>
        <dbReference type="Proteomes" id="UP001596053"/>
    </source>
</evidence>
<feature type="domain" description="YscD cytoplasmic" evidence="1">
    <location>
        <begin position="28"/>
        <end position="82"/>
    </location>
</feature>
<comment type="caution">
    <text evidence="4">The sequence shown here is derived from an EMBL/GenBank/DDBJ whole genome shotgun (WGS) entry which is preliminary data.</text>
</comment>
<dbReference type="Gene3D" id="2.60.200.20">
    <property type="match status" value="1"/>
</dbReference>
<dbReference type="InterPro" id="IPR008984">
    <property type="entry name" value="SMAD_FHA_dom_sf"/>
</dbReference>
<keyword evidence="5" id="KW-1185">Reference proteome</keyword>
<gene>
    <name evidence="4" type="ORF">ACFPOB_12860</name>
</gene>
<sequence>MTTASLAPRQGRELVSVAEPLIGLAVEAGFHEGARLQLEPGSYRVGSAPDCDIILHDEGVASQHALLRVVDGELRLEAVGGAIALDPERRRVLPAGSGVKPTLPATVWIGRARLTLTGHVAAKRIGMKAVMAASGVVVLAGVVAAYTLTSQPSAVRPVIAPDSTGAAAAVRTSGSQVSDAAAQLRRVLAATGLSGVAVTASGERVLASGTIEPGQAQAWAAAQQSFDAAHGSRLQLGSEVRVAQQEEEPKIALQAVWLGEHPYVLTIDGGRHHQGAFLDNGWTVRSITRDGVTFVRGERNFTLTF</sequence>
<reference evidence="5" key="1">
    <citation type="journal article" date="2019" name="Int. J. Syst. Evol. Microbiol.">
        <title>The Global Catalogue of Microorganisms (GCM) 10K type strain sequencing project: providing services to taxonomists for standard genome sequencing and annotation.</title>
        <authorList>
            <consortium name="The Broad Institute Genomics Platform"/>
            <consortium name="The Broad Institute Genome Sequencing Center for Infectious Disease"/>
            <person name="Wu L."/>
            <person name="Ma J."/>
        </authorList>
    </citation>
    <scope>NUCLEOTIDE SEQUENCE [LARGE SCALE GENOMIC DNA]</scope>
    <source>
        <strain evidence="5">NCAIM B.01391</strain>
    </source>
</reference>
<dbReference type="InterPro" id="IPR057770">
    <property type="entry name" value="YscD/Y4YQ_C"/>
</dbReference>
<feature type="domain" description="YscD-like Bon-like" evidence="2">
    <location>
        <begin position="180"/>
        <end position="240"/>
    </location>
</feature>
<feature type="domain" description="YscD/Y4YQ C-terminal" evidence="3">
    <location>
        <begin position="251"/>
        <end position="303"/>
    </location>
</feature>
<dbReference type="Pfam" id="PF23893">
    <property type="entry name" value="Y4YQ_C"/>
    <property type="match status" value="1"/>
</dbReference>
<dbReference type="Pfam" id="PF16697">
    <property type="entry name" value="Yop-YscD_cpl"/>
    <property type="match status" value="1"/>
</dbReference>
<evidence type="ECO:0000313" key="4">
    <source>
        <dbReference type="EMBL" id="MFC5420449.1"/>
    </source>
</evidence>
<dbReference type="InterPro" id="IPR053946">
    <property type="entry name" value="YscD_ppl_3rd"/>
</dbReference>
<organism evidence="4 5">
    <name type="scientific">Bosea eneae</name>
    <dbReference type="NCBI Taxonomy" id="151454"/>
    <lineage>
        <taxon>Bacteria</taxon>
        <taxon>Pseudomonadati</taxon>
        <taxon>Pseudomonadota</taxon>
        <taxon>Alphaproteobacteria</taxon>
        <taxon>Hyphomicrobiales</taxon>
        <taxon>Boseaceae</taxon>
        <taxon>Bosea</taxon>
    </lineage>
</organism>
<evidence type="ECO:0000259" key="2">
    <source>
        <dbReference type="Pfam" id="PF21934"/>
    </source>
</evidence>
<dbReference type="EMBL" id="JBHSLW010000016">
    <property type="protein sequence ID" value="MFC5420449.1"/>
    <property type="molecule type" value="Genomic_DNA"/>
</dbReference>
<accession>A0ABW0IQE0</accession>